<keyword evidence="2" id="KW-0812">Transmembrane</keyword>
<protein>
    <submittedName>
        <fullName evidence="3">Uncharacterized protein</fullName>
    </submittedName>
</protein>
<feature type="transmembrane region" description="Helical" evidence="2">
    <location>
        <begin position="6"/>
        <end position="26"/>
    </location>
</feature>
<proteinExistence type="predicted"/>
<comment type="caution">
    <text evidence="3">The sequence shown here is derived from an EMBL/GenBank/DDBJ whole genome shotgun (WGS) entry which is preliminary data.</text>
</comment>
<evidence type="ECO:0000256" key="1">
    <source>
        <dbReference type="SAM" id="MobiDB-lite"/>
    </source>
</evidence>
<dbReference type="RefSeq" id="WP_203003262.1">
    <property type="nucleotide sequence ID" value="NZ_JADWYU010000284.1"/>
</dbReference>
<evidence type="ECO:0000313" key="4">
    <source>
        <dbReference type="Proteomes" id="UP000604475"/>
    </source>
</evidence>
<feature type="region of interest" description="Disordered" evidence="1">
    <location>
        <begin position="39"/>
        <end position="60"/>
    </location>
</feature>
<dbReference type="AlphaFoldDB" id="A0A937RVJ1"/>
<evidence type="ECO:0000256" key="2">
    <source>
        <dbReference type="SAM" id="Phobius"/>
    </source>
</evidence>
<accession>A0A937RVJ1</accession>
<dbReference type="Proteomes" id="UP000604475">
    <property type="component" value="Unassembled WGS sequence"/>
</dbReference>
<name>A0A937RVJ1_9ACTN</name>
<keyword evidence="2" id="KW-0472">Membrane</keyword>
<sequence>MDAVRRGYLGLMLFIAALVLMPLLVVDYHRQTEDKADAAADTRAELTARPATDGGAPLSTSSPAAALPRILGFINVDDGQVLRGTVRITLATIGDIGPITYTLTGHAGQWPAITVPYLFSPHDGGWDTTAISNGVYTLTATPANTRISPRSVSFQIYN</sequence>
<keyword evidence="4" id="KW-1185">Reference proteome</keyword>
<dbReference type="EMBL" id="JAEACQ010000390">
    <property type="protein sequence ID" value="MBL7633608.1"/>
    <property type="molecule type" value="Genomic_DNA"/>
</dbReference>
<keyword evidence="2" id="KW-1133">Transmembrane helix</keyword>
<organism evidence="3 4">
    <name type="scientific">Frankia nepalensis</name>
    <dbReference type="NCBI Taxonomy" id="1836974"/>
    <lineage>
        <taxon>Bacteria</taxon>
        <taxon>Bacillati</taxon>
        <taxon>Actinomycetota</taxon>
        <taxon>Actinomycetes</taxon>
        <taxon>Frankiales</taxon>
        <taxon>Frankiaceae</taxon>
        <taxon>Frankia</taxon>
    </lineage>
</organism>
<evidence type="ECO:0000313" key="3">
    <source>
        <dbReference type="EMBL" id="MBL7633608.1"/>
    </source>
</evidence>
<reference evidence="3" key="1">
    <citation type="submission" date="2020-12" db="EMBL/GenBank/DDBJ databases">
        <title>Genomic characterization of non-nitrogen-fixing Frankia strains.</title>
        <authorList>
            <person name="Carlos-Shanley C."/>
            <person name="Guerra T."/>
            <person name="Hahn D."/>
        </authorList>
    </citation>
    <scope>NUCLEOTIDE SEQUENCE</scope>
    <source>
        <strain evidence="3">CN6</strain>
    </source>
</reference>
<gene>
    <name evidence="3" type="ORF">I7412_41940</name>
</gene>